<sequence>MKKMYVVYKTHLDIGFTDLAERVIDNYVEDFIPRAIQIGQERPDKFTWTTGSWLIDYYLKLSTVSEGKKNELRKALRTGTIKWHGLAHTTWTELMDKKLFDYSLTLSQNLDKTFDKQTIAAKMTDVPGHTIAIVPLMAKAGLKYLHIGVNASTSIPDVPEMFVWRGKDGSEIIVHYAKDYGDLFAREGWDEMLYFAHSHDNQGPPKTVEEVDAIFSKIAKNHPGVELIPSGLDEFAAYAWSKKETLPVVEEEIADSWIHGIGTDPKKIGQLRQLYRLRDQWLASGELIEDSSEYIAFSDQLLMIVEHTWGGNGNVFLPDYRNYLLEDFKQAREKDDIQFKTTGYLDFADRMALISTDIDSEEMRPKRSYRLYEDSWNEQRQYIENALDCLAPDKKNEALIVFEDNEQPIKPLVQTEALKVGYIYQLPNEVELSIGVSGGIRYLKVKDREIVTAGREFGGLSYERFDEGNYQQYLNQYSRLNQNTATWALVDFNKRGIEAYPEITYELIKPMVESGTITQTDERVTIAIDVVYRPFDVENWGLPVKNRLTYVIDPVNGTIDGTYRWEGKQANRMPEGYWLETSLKVNTPSRWKMHKLSDAISPYDVVVKGNRNLHGLSFEGLTYSGADGRVQIQSETAPLISMGRRGLLKFDQEQPSLNEGIFINLYNNVWGTNFPDWFEDDMTFRFSANFEIY</sequence>
<dbReference type="InterPro" id="IPR011330">
    <property type="entry name" value="Glyco_hydro/deAcase_b/a-brl"/>
</dbReference>
<accession>A0A917JJP1</accession>
<feature type="domain" description="Glycoside hydrolase family 38 N-terminal" evidence="1">
    <location>
        <begin position="3"/>
        <end position="181"/>
    </location>
</feature>
<dbReference type="AlphaFoldDB" id="A0A917JJP1"/>
<dbReference type="CDD" id="cd10791">
    <property type="entry name" value="GH38N_AMII_like_1"/>
    <property type="match status" value="1"/>
</dbReference>
<dbReference type="InterPro" id="IPR032482">
    <property type="entry name" value="DUF5054"/>
</dbReference>
<dbReference type="Pfam" id="PF16477">
    <property type="entry name" value="DUF5054"/>
    <property type="match status" value="1"/>
</dbReference>
<dbReference type="RefSeq" id="WP_188368350.1">
    <property type="nucleotide sequence ID" value="NZ_BMDT01000012.1"/>
</dbReference>
<evidence type="ECO:0000313" key="2">
    <source>
        <dbReference type="EMBL" id="GGI66524.1"/>
    </source>
</evidence>
<dbReference type="Pfam" id="PF01074">
    <property type="entry name" value="Glyco_hydro_38N"/>
    <property type="match status" value="1"/>
</dbReference>
<dbReference type="GO" id="GO:0006013">
    <property type="term" value="P:mannose metabolic process"/>
    <property type="evidence" value="ECO:0007669"/>
    <property type="project" value="InterPro"/>
</dbReference>
<comment type="caution">
    <text evidence="2">The sequence shown here is derived from an EMBL/GenBank/DDBJ whole genome shotgun (WGS) entry which is preliminary data.</text>
</comment>
<protein>
    <recommendedName>
        <fullName evidence="1">Glycoside hydrolase family 38 N-terminal domain-containing protein</fullName>
    </recommendedName>
</protein>
<dbReference type="Proteomes" id="UP000622610">
    <property type="component" value="Unassembled WGS sequence"/>
</dbReference>
<dbReference type="InterPro" id="IPR000602">
    <property type="entry name" value="Glyco_hydro_38_N"/>
</dbReference>
<gene>
    <name evidence="2" type="ORF">GCM10011482_21780</name>
</gene>
<dbReference type="GO" id="GO:0004559">
    <property type="term" value="F:alpha-mannosidase activity"/>
    <property type="evidence" value="ECO:0007669"/>
    <property type="project" value="InterPro"/>
</dbReference>
<reference evidence="2" key="2">
    <citation type="submission" date="2020-09" db="EMBL/GenBank/DDBJ databases">
        <authorList>
            <person name="Sun Q."/>
            <person name="Sedlacek I."/>
        </authorList>
    </citation>
    <scope>NUCLEOTIDE SEQUENCE</scope>
    <source>
        <strain evidence="2">CCM 8433</strain>
    </source>
</reference>
<name>A0A917JJP1_9ENTE</name>
<evidence type="ECO:0000313" key="3">
    <source>
        <dbReference type="Proteomes" id="UP000622610"/>
    </source>
</evidence>
<organism evidence="2 3">
    <name type="scientific">Enterococcus alcedinis</name>
    <dbReference type="NCBI Taxonomy" id="1274384"/>
    <lineage>
        <taxon>Bacteria</taxon>
        <taxon>Bacillati</taxon>
        <taxon>Bacillota</taxon>
        <taxon>Bacilli</taxon>
        <taxon>Lactobacillales</taxon>
        <taxon>Enterococcaceae</taxon>
        <taxon>Enterococcus</taxon>
    </lineage>
</organism>
<proteinExistence type="predicted"/>
<evidence type="ECO:0000259" key="1">
    <source>
        <dbReference type="Pfam" id="PF01074"/>
    </source>
</evidence>
<reference evidence="2" key="1">
    <citation type="journal article" date="2014" name="Int. J. Syst. Evol. Microbiol.">
        <title>Complete genome sequence of Corynebacterium casei LMG S-19264T (=DSM 44701T), isolated from a smear-ripened cheese.</title>
        <authorList>
            <consortium name="US DOE Joint Genome Institute (JGI-PGF)"/>
            <person name="Walter F."/>
            <person name="Albersmeier A."/>
            <person name="Kalinowski J."/>
            <person name="Ruckert C."/>
        </authorList>
    </citation>
    <scope>NUCLEOTIDE SEQUENCE</scope>
    <source>
        <strain evidence="2">CCM 8433</strain>
    </source>
</reference>
<dbReference type="SUPFAM" id="SSF88713">
    <property type="entry name" value="Glycoside hydrolase/deacetylase"/>
    <property type="match status" value="1"/>
</dbReference>
<dbReference type="Gene3D" id="3.20.110.10">
    <property type="entry name" value="Glycoside hydrolase 38, N terminal domain"/>
    <property type="match status" value="1"/>
</dbReference>
<dbReference type="EMBL" id="BMDT01000012">
    <property type="protein sequence ID" value="GGI66524.1"/>
    <property type="molecule type" value="Genomic_DNA"/>
</dbReference>
<dbReference type="InterPro" id="IPR027291">
    <property type="entry name" value="Glyco_hydro_38_N_sf"/>
</dbReference>
<keyword evidence="3" id="KW-1185">Reference proteome</keyword>